<evidence type="ECO:0000313" key="13">
    <source>
        <dbReference type="EMBL" id="KAL3786433.1"/>
    </source>
</evidence>
<feature type="compositionally biased region" description="Polar residues" evidence="9">
    <location>
        <begin position="372"/>
        <end position="382"/>
    </location>
</feature>
<feature type="compositionally biased region" description="Polar residues" evidence="9">
    <location>
        <begin position="66"/>
        <end position="79"/>
    </location>
</feature>
<evidence type="ECO:0000256" key="6">
    <source>
        <dbReference type="ARBA" id="ARBA00022833"/>
    </source>
</evidence>
<evidence type="ECO:0000313" key="14">
    <source>
        <dbReference type="Proteomes" id="UP001516023"/>
    </source>
</evidence>
<dbReference type="GO" id="GO:0005768">
    <property type="term" value="C:endosome"/>
    <property type="evidence" value="ECO:0007669"/>
    <property type="project" value="UniProtKB-SubCell"/>
</dbReference>
<dbReference type="SMART" id="SM00744">
    <property type="entry name" value="RINGv"/>
    <property type="match status" value="1"/>
</dbReference>
<evidence type="ECO:0000256" key="9">
    <source>
        <dbReference type="SAM" id="MobiDB-lite"/>
    </source>
</evidence>
<feature type="compositionally biased region" description="Basic and acidic residues" evidence="9">
    <location>
        <begin position="190"/>
        <end position="201"/>
    </location>
</feature>
<feature type="compositionally biased region" description="Low complexity" evidence="9">
    <location>
        <begin position="100"/>
        <end position="109"/>
    </location>
</feature>
<keyword evidence="6" id="KW-0862">Zinc</keyword>
<sequence>MPIYLCLPGHSSKEPWRHGMRIYDRPHDIDHPHETSANTNSNTTSALPSLTTRIRRLRRPPHPNMTEATLRSFSDSSNEGGLGSSDRASPPPPPPPPPNEAHSSSSSPPQEQAYAVRRARHAEVLLADDTVISHGRRWVRLRWPGELGGFGGFVAMDLVRGGGENGEENDVGVGEKEKEVVGDESGVGDESERGNDEEQRGPEGGGEGGDVTAVNTVKFPSSKAMKLLTLYDDGLGERSGEGGEFLEGEGGEVSVSILYLVETCRVVCYMNVGLSENVNFSKLGCCRGSTSNALALFLLFIPPSPNISLTIFFLHLKHCFSPQSSSANVQPVFCRICREGLHDVNYDLETATDTNPTTKTNSVLSEAKSDLEPTTPQQSANDATATPSASPPHSSTLHIPPLVLHHPTADNPLLAPCSCTGSMAFVHYLCIEQWRCRSRHPAAKNGLNCETCGSEYTLPPPPSRPTSRHGVLGDVMAEEDWMDGMPPHVLAALRRPHIFWQIGAAAVRRRWLRPFVPVFVSPLVALYCRARRTLKKRGVSRRRWACSLCRRRARWKCVRCLRSYYCSRQCQNVSWHIVHKHVCYKPGRFWWSVVVYTVGVLVAVPGILKDLLLYDLMLTMLPINFMVMGIIAGGVATVIKLYQGSDLRGRSLELAVVFFTIWLTILSSGLVNGYFGDTSKCVGFVPPLGSLSVGPFGPLVTMLQQFLRMWQPWYKKWDYVFAKLGIVSNRILCSPGPSGSTDYSTIGCSTSIRNINPEFYLGDEGQHCRADMVLVLGFWMCALLFLGVGNLERYWRGRRVPAHRGRGRPHQD</sequence>
<dbReference type="InterPro" id="IPR013083">
    <property type="entry name" value="Znf_RING/FYVE/PHD"/>
</dbReference>
<dbReference type="EMBL" id="JABMIG020000194">
    <property type="protein sequence ID" value="KAL3786433.1"/>
    <property type="molecule type" value="Genomic_DNA"/>
</dbReference>
<evidence type="ECO:0000256" key="4">
    <source>
        <dbReference type="ARBA" id="ARBA00022723"/>
    </source>
</evidence>
<keyword evidence="5 8" id="KW-0863">Zinc-finger</keyword>
<dbReference type="GO" id="GO:0008270">
    <property type="term" value="F:zinc ion binding"/>
    <property type="evidence" value="ECO:0007669"/>
    <property type="project" value="UniProtKB-KW"/>
</dbReference>
<feature type="region of interest" description="Disordered" evidence="9">
    <location>
        <begin position="164"/>
        <end position="213"/>
    </location>
</feature>
<feature type="transmembrane region" description="Helical" evidence="10">
    <location>
        <begin position="620"/>
        <end position="642"/>
    </location>
</feature>
<protein>
    <recommendedName>
        <fullName evidence="15">RING-CH-type domain-containing protein</fullName>
    </recommendedName>
</protein>
<evidence type="ECO:0000256" key="10">
    <source>
        <dbReference type="SAM" id="Phobius"/>
    </source>
</evidence>
<dbReference type="SUPFAM" id="SSF57850">
    <property type="entry name" value="RING/U-box"/>
    <property type="match status" value="1"/>
</dbReference>
<dbReference type="PANTHER" id="PTHR45981">
    <property type="entry name" value="LD02310P"/>
    <property type="match status" value="1"/>
</dbReference>
<dbReference type="InterPro" id="IPR002893">
    <property type="entry name" value="Znf_MYND"/>
</dbReference>
<reference evidence="13 14" key="1">
    <citation type="journal article" date="2020" name="G3 (Bethesda)">
        <title>Improved Reference Genome for Cyclotella cryptica CCMP332, a Model for Cell Wall Morphogenesis, Salinity Adaptation, and Lipid Production in Diatoms (Bacillariophyta).</title>
        <authorList>
            <person name="Roberts W.R."/>
            <person name="Downey K.M."/>
            <person name="Ruck E.C."/>
            <person name="Traller J.C."/>
            <person name="Alverson A.J."/>
        </authorList>
    </citation>
    <scope>NUCLEOTIDE SEQUENCE [LARGE SCALE GENOMIC DNA]</scope>
    <source>
        <strain evidence="13 14">CCMP332</strain>
    </source>
</reference>
<evidence type="ECO:0000259" key="12">
    <source>
        <dbReference type="PROSITE" id="PS51292"/>
    </source>
</evidence>
<dbReference type="PROSITE" id="PS50865">
    <property type="entry name" value="ZF_MYND_2"/>
    <property type="match status" value="1"/>
</dbReference>
<dbReference type="PROSITE" id="PS51292">
    <property type="entry name" value="ZF_RING_CH"/>
    <property type="match status" value="1"/>
</dbReference>
<feature type="region of interest" description="Disordered" evidence="9">
    <location>
        <begin position="349"/>
        <end position="402"/>
    </location>
</feature>
<evidence type="ECO:0008006" key="15">
    <source>
        <dbReference type="Google" id="ProtNLM"/>
    </source>
</evidence>
<feature type="transmembrane region" description="Helical" evidence="10">
    <location>
        <begin position="589"/>
        <end position="608"/>
    </location>
</feature>
<feature type="region of interest" description="Disordered" evidence="9">
    <location>
        <begin position="27"/>
        <end position="116"/>
    </location>
</feature>
<dbReference type="Gene3D" id="3.30.40.10">
    <property type="entry name" value="Zinc/RING finger domain, C3HC4 (zinc finger)"/>
    <property type="match status" value="1"/>
</dbReference>
<evidence type="ECO:0000259" key="11">
    <source>
        <dbReference type="PROSITE" id="PS50865"/>
    </source>
</evidence>
<feature type="compositionally biased region" description="Low complexity" evidence="9">
    <location>
        <begin position="383"/>
        <end position="396"/>
    </location>
</feature>
<feature type="compositionally biased region" description="Pro residues" evidence="9">
    <location>
        <begin position="89"/>
        <end position="99"/>
    </location>
</feature>
<keyword evidence="7" id="KW-0391">Immunity</keyword>
<keyword evidence="10" id="KW-0472">Membrane</keyword>
<dbReference type="Gene3D" id="6.10.140.2220">
    <property type="match status" value="1"/>
</dbReference>
<organism evidence="13 14">
    <name type="scientific">Cyclotella cryptica</name>
    <dbReference type="NCBI Taxonomy" id="29204"/>
    <lineage>
        <taxon>Eukaryota</taxon>
        <taxon>Sar</taxon>
        <taxon>Stramenopiles</taxon>
        <taxon>Ochrophyta</taxon>
        <taxon>Bacillariophyta</taxon>
        <taxon>Coscinodiscophyceae</taxon>
        <taxon>Thalassiosirophycidae</taxon>
        <taxon>Stephanodiscales</taxon>
        <taxon>Stephanodiscaceae</taxon>
        <taxon>Cyclotella</taxon>
    </lineage>
</organism>
<evidence type="ECO:0000256" key="2">
    <source>
        <dbReference type="ARBA" id="ARBA00004177"/>
    </source>
</evidence>
<keyword evidence="14" id="KW-1185">Reference proteome</keyword>
<proteinExistence type="predicted"/>
<feature type="compositionally biased region" description="Low complexity" evidence="9">
    <location>
        <begin position="35"/>
        <end position="52"/>
    </location>
</feature>
<dbReference type="InterPro" id="IPR011016">
    <property type="entry name" value="Znf_RING-CH"/>
</dbReference>
<dbReference type="PROSITE" id="PS01360">
    <property type="entry name" value="ZF_MYND_1"/>
    <property type="match status" value="1"/>
</dbReference>
<dbReference type="Pfam" id="PF12906">
    <property type="entry name" value="RINGv"/>
    <property type="match status" value="1"/>
</dbReference>
<evidence type="ECO:0000256" key="8">
    <source>
        <dbReference type="PROSITE-ProRule" id="PRU00134"/>
    </source>
</evidence>
<dbReference type="Proteomes" id="UP001516023">
    <property type="component" value="Unassembled WGS sequence"/>
</dbReference>
<keyword evidence="10" id="KW-0812">Transmembrane</keyword>
<feature type="transmembrane region" description="Helical" evidence="10">
    <location>
        <begin position="773"/>
        <end position="791"/>
    </location>
</feature>
<dbReference type="GO" id="GO:0002376">
    <property type="term" value="P:immune system process"/>
    <property type="evidence" value="ECO:0007669"/>
    <property type="project" value="UniProtKB-KW"/>
</dbReference>
<comment type="caution">
    <text evidence="13">The sequence shown here is derived from an EMBL/GenBank/DDBJ whole genome shotgun (WGS) entry which is preliminary data.</text>
</comment>
<gene>
    <name evidence="13" type="ORF">HJC23_011014</name>
</gene>
<feature type="domain" description="MYND-type" evidence="11">
    <location>
        <begin position="546"/>
        <end position="583"/>
    </location>
</feature>
<comment type="subcellular location">
    <subcellularLocation>
        <location evidence="1">Endomembrane system</location>
        <topology evidence="1">Multi-pass membrane protein</topology>
    </subcellularLocation>
    <subcellularLocation>
        <location evidence="2">Endosome</location>
    </subcellularLocation>
    <subcellularLocation>
        <location evidence="3">Lysosome membrane</location>
    </subcellularLocation>
</comment>
<feature type="transmembrane region" description="Helical" evidence="10">
    <location>
        <begin position="654"/>
        <end position="675"/>
    </location>
</feature>
<dbReference type="AlphaFoldDB" id="A0ABD3PED3"/>
<feature type="domain" description="RING-CH-type" evidence="12">
    <location>
        <begin position="392"/>
        <end position="459"/>
    </location>
</feature>
<evidence type="ECO:0000256" key="1">
    <source>
        <dbReference type="ARBA" id="ARBA00004127"/>
    </source>
</evidence>
<keyword evidence="4" id="KW-0479">Metal-binding</keyword>
<feature type="transmembrane region" description="Helical" evidence="10">
    <location>
        <begin position="511"/>
        <end position="528"/>
    </location>
</feature>
<dbReference type="SUPFAM" id="SSF144232">
    <property type="entry name" value="HIT/MYND zinc finger-like"/>
    <property type="match status" value="1"/>
</dbReference>
<accession>A0ABD3PED3</accession>
<keyword evidence="10" id="KW-1133">Transmembrane helix</keyword>
<name>A0ABD3PED3_9STRA</name>
<dbReference type="GO" id="GO:0005765">
    <property type="term" value="C:lysosomal membrane"/>
    <property type="evidence" value="ECO:0007669"/>
    <property type="project" value="UniProtKB-SubCell"/>
</dbReference>
<evidence type="ECO:0000256" key="7">
    <source>
        <dbReference type="ARBA" id="ARBA00022859"/>
    </source>
</evidence>
<evidence type="ECO:0000256" key="3">
    <source>
        <dbReference type="ARBA" id="ARBA00004656"/>
    </source>
</evidence>
<evidence type="ECO:0000256" key="5">
    <source>
        <dbReference type="ARBA" id="ARBA00022771"/>
    </source>
</evidence>
<feature type="compositionally biased region" description="Low complexity" evidence="9">
    <location>
        <begin position="351"/>
        <end position="360"/>
    </location>
</feature>